<evidence type="ECO:0000256" key="6">
    <source>
        <dbReference type="ARBA" id="ARBA00023180"/>
    </source>
</evidence>
<evidence type="ECO:0000256" key="7">
    <source>
        <dbReference type="SAM" id="SignalP"/>
    </source>
</evidence>
<keyword evidence="4" id="KW-0378">Hydrolase</keyword>
<dbReference type="InterPro" id="IPR003154">
    <property type="entry name" value="S1/P1nuclease"/>
</dbReference>
<dbReference type="Proteomes" id="UP000266389">
    <property type="component" value="Unassembled WGS sequence"/>
</dbReference>
<evidence type="ECO:0000256" key="4">
    <source>
        <dbReference type="ARBA" id="ARBA00022801"/>
    </source>
</evidence>
<keyword evidence="6" id="KW-0325">Glycoprotein</keyword>
<dbReference type="SUPFAM" id="SSF48537">
    <property type="entry name" value="Phospholipase C/P1 nuclease"/>
    <property type="match status" value="1"/>
</dbReference>
<evidence type="ECO:0000313" key="8">
    <source>
        <dbReference type="EMBL" id="RFM24412.1"/>
    </source>
</evidence>
<dbReference type="InterPro" id="IPR008947">
    <property type="entry name" value="PLipase_C/P1_nuclease_dom_sf"/>
</dbReference>
<comment type="caution">
    <text evidence="8">The sequence shown here is derived from an EMBL/GenBank/DDBJ whole genome shotgun (WGS) entry which is preliminary data.</text>
</comment>
<evidence type="ECO:0000256" key="3">
    <source>
        <dbReference type="ARBA" id="ARBA00022759"/>
    </source>
</evidence>
<evidence type="ECO:0000256" key="2">
    <source>
        <dbReference type="ARBA" id="ARBA00022723"/>
    </source>
</evidence>
<feature type="signal peptide" evidence="7">
    <location>
        <begin position="1"/>
        <end position="20"/>
    </location>
</feature>
<dbReference type="GO" id="GO:0004519">
    <property type="term" value="F:endonuclease activity"/>
    <property type="evidence" value="ECO:0007669"/>
    <property type="project" value="UniProtKB-KW"/>
</dbReference>
<reference evidence="8 9" key="1">
    <citation type="journal article" date="2011" name="ISME J.">
        <title>Community ecology of hot spring cyanobacterial mats: predominant populations and their functional potential.</title>
        <authorList>
            <person name="Klatt C.G."/>
            <person name="Wood J.M."/>
            <person name="Rusch D.B."/>
            <person name="Bateson M.M."/>
            <person name="Hamamura N."/>
            <person name="Heidelberg J.F."/>
            <person name="Grossman A.R."/>
            <person name="Bhaya D."/>
            <person name="Cohan F.M."/>
            <person name="Kuhl M."/>
            <person name="Bryant D.A."/>
            <person name="Ward D.M."/>
        </authorList>
    </citation>
    <scope>NUCLEOTIDE SEQUENCE [LARGE SCALE GENOMIC DNA]</scope>
    <source>
        <strain evidence="8">OS</strain>
    </source>
</reference>
<dbReference type="CDD" id="cd10981">
    <property type="entry name" value="ZnPC_S1P1"/>
    <property type="match status" value="1"/>
</dbReference>
<gene>
    <name evidence="8" type="ORF">D0433_05315</name>
</gene>
<dbReference type="AlphaFoldDB" id="A0A395M142"/>
<protein>
    <submittedName>
        <fullName evidence="8">S1/P1 Nuclease</fullName>
    </submittedName>
</protein>
<dbReference type="GO" id="GO:0006308">
    <property type="term" value="P:DNA catabolic process"/>
    <property type="evidence" value="ECO:0007669"/>
    <property type="project" value="InterPro"/>
</dbReference>
<sequence length="306" mass="35786">MIRCRLGLAIAASIVGFASAFWPATQSVGWGFWAHKQIHRRAVQAMPEPVAKFFREYATFLIEHSIDADDRRRIDPTEAEQHFIDIDRYGKYPFPELPRRFEDAVKKYTLDTLRANGMLPWRIVAFIDSLTQAFRMKNLDKILFFAANVGHYVADAHVPLHTTENYDGQLTGQKGLHARWESEIPERYMRHFETQNETAPQAKYIANKTEESFKWILESYLMVDSVLKCDLKAKEGLELEEIYRVVLGKNGREYEIYTPLYYERFKQALGDMVERRFEQTIERVASVWYSAWVDAGEPDLSELIRK</sequence>
<dbReference type="GO" id="GO:0046872">
    <property type="term" value="F:metal ion binding"/>
    <property type="evidence" value="ECO:0007669"/>
    <property type="project" value="UniProtKB-KW"/>
</dbReference>
<keyword evidence="5" id="KW-1015">Disulfide bond</keyword>
<dbReference type="GO" id="GO:0016788">
    <property type="term" value="F:hydrolase activity, acting on ester bonds"/>
    <property type="evidence" value="ECO:0007669"/>
    <property type="project" value="InterPro"/>
</dbReference>
<keyword evidence="3" id="KW-0255">Endonuclease</keyword>
<accession>A0A395M142</accession>
<keyword evidence="7" id="KW-0732">Signal</keyword>
<evidence type="ECO:0000256" key="1">
    <source>
        <dbReference type="ARBA" id="ARBA00022722"/>
    </source>
</evidence>
<evidence type="ECO:0000256" key="5">
    <source>
        <dbReference type="ARBA" id="ARBA00023157"/>
    </source>
</evidence>
<feature type="chain" id="PRO_5017308222" evidence="7">
    <location>
        <begin position="21"/>
        <end position="306"/>
    </location>
</feature>
<organism evidence="8 9">
    <name type="scientific">Candidatus Thermochlorobacter aerophilus</name>
    <dbReference type="NCBI Taxonomy" id="1868324"/>
    <lineage>
        <taxon>Bacteria</taxon>
        <taxon>Pseudomonadati</taxon>
        <taxon>Chlorobiota</taxon>
        <taxon>Chlorobiia</taxon>
        <taxon>Chlorobiales</taxon>
        <taxon>Candidatus Thermochlorobacteriaceae</taxon>
        <taxon>Candidatus Thermochlorobacter</taxon>
    </lineage>
</organism>
<keyword evidence="2" id="KW-0479">Metal-binding</keyword>
<keyword evidence="1" id="KW-0540">Nuclease</keyword>
<dbReference type="Gene3D" id="1.10.575.10">
    <property type="entry name" value="P1 Nuclease"/>
    <property type="match status" value="1"/>
</dbReference>
<dbReference type="EMBL" id="PHFL01000039">
    <property type="protein sequence ID" value="RFM24412.1"/>
    <property type="molecule type" value="Genomic_DNA"/>
</dbReference>
<dbReference type="GO" id="GO:0003676">
    <property type="term" value="F:nucleic acid binding"/>
    <property type="evidence" value="ECO:0007669"/>
    <property type="project" value="InterPro"/>
</dbReference>
<name>A0A395M142_9BACT</name>
<proteinExistence type="predicted"/>
<evidence type="ECO:0000313" key="9">
    <source>
        <dbReference type="Proteomes" id="UP000266389"/>
    </source>
</evidence>
<dbReference type="Pfam" id="PF02265">
    <property type="entry name" value="S1-P1_nuclease"/>
    <property type="match status" value="1"/>
</dbReference>